<feature type="compositionally biased region" description="Basic residues" evidence="1">
    <location>
        <begin position="301"/>
        <end position="317"/>
    </location>
</feature>
<evidence type="ECO:0000313" key="2">
    <source>
        <dbReference type="EMBL" id="RKH04388.1"/>
    </source>
</evidence>
<protein>
    <submittedName>
        <fullName evidence="2">Terminase</fullName>
    </submittedName>
</protein>
<comment type="caution">
    <text evidence="2">The sequence shown here is derived from an EMBL/GenBank/DDBJ whole genome shotgun (WGS) entry which is preliminary data.</text>
</comment>
<accession>A0A3A8K864</accession>
<dbReference type="Gene3D" id="3.40.50.300">
    <property type="entry name" value="P-loop containing nucleotide triphosphate hydrolases"/>
    <property type="match status" value="1"/>
</dbReference>
<dbReference type="EMBL" id="RAWE01000029">
    <property type="protein sequence ID" value="RKH04388.1"/>
    <property type="molecule type" value="Genomic_DNA"/>
</dbReference>
<dbReference type="OrthoDB" id="9768556at2"/>
<organism evidence="2 3">
    <name type="scientific">Corallococcus carmarthensis</name>
    <dbReference type="NCBI Taxonomy" id="2316728"/>
    <lineage>
        <taxon>Bacteria</taxon>
        <taxon>Pseudomonadati</taxon>
        <taxon>Myxococcota</taxon>
        <taxon>Myxococcia</taxon>
        <taxon>Myxococcales</taxon>
        <taxon>Cystobacterineae</taxon>
        <taxon>Myxococcaceae</taxon>
        <taxon>Corallococcus</taxon>
    </lineage>
</organism>
<feature type="region of interest" description="Disordered" evidence="1">
    <location>
        <begin position="301"/>
        <end position="433"/>
    </location>
</feature>
<keyword evidence="3" id="KW-1185">Reference proteome</keyword>
<evidence type="ECO:0000313" key="3">
    <source>
        <dbReference type="Proteomes" id="UP000268313"/>
    </source>
</evidence>
<dbReference type="Proteomes" id="UP000268313">
    <property type="component" value="Unassembled WGS sequence"/>
</dbReference>
<proteinExistence type="predicted"/>
<feature type="compositionally biased region" description="Basic residues" evidence="1">
    <location>
        <begin position="376"/>
        <end position="389"/>
    </location>
</feature>
<gene>
    <name evidence="2" type="ORF">D7X32_11200</name>
</gene>
<name>A0A3A8K864_9BACT</name>
<reference evidence="3" key="1">
    <citation type="submission" date="2018-09" db="EMBL/GenBank/DDBJ databases">
        <authorList>
            <person name="Livingstone P.G."/>
            <person name="Whitworth D.E."/>
        </authorList>
    </citation>
    <scope>NUCLEOTIDE SEQUENCE [LARGE SCALE GENOMIC DNA]</scope>
    <source>
        <strain evidence="3">CA043D</strain>
    </source>
</reference>
<sequence>MHALVPRESNDTSREDSVTLSIVKRTENDLTQWLATESGFISGLCHYDSEPVVLEPYQQALLDNRSRFRWVAKSRQVGFSFLFALEALARCHLRDGHTAVFVSYNLSDAVEKVLIARQVYEELPTAFKKKLVTDAKTELAFESNAKGRRLSRIISVPSKPPRGKRGDAYLDELAHYVNDREVYTGSTALILRSHGQLTGCSTPLGRRGIFWEIASQELRKYPHHTRQQVPWWLCRFFSLDVRRAAVEAPLMPTEERVVRFGRPVLVEQFDSLPQEDFQQEFECLLRRRVLQLPPLRAHPPVHHRRVGVGPGRFRHARAPGPPSGGLRRGAHPRPLRASRLRGSAGPLHLPHAEELRGCPLRGAGGPPPQNPLRPARGAHVRRPQRHRHESRGEPRSGFPPGGGGELHERVQGALGHRLQDSPPAARRHPSARA</sequence>
<dbReference type="InterPro" id="IPR027417">
    <property type="entry name" value="P-loop_NTPase"/>
</dbReference>
<dbReference type="AlphaFoldDB" id="A0A3A8K864"/>
<feature type="compositionally biased region" description="Basic residues" evidence="1">
    <location>
        <begin position="328"/>
        <end position="339"/>
    </location>
</feature>
<evidence type="ECO:0000256" key="1">
    <source>
        <dbReference type="SAM" id="MobiDB-lite"/>
    </source>
</evidence>